<gene>
    <name evidence="5" type="ORF">H9564_02215</name>
</gene>
<dbReference type="Gene3D" id="2.70.70.10">
    <property type="entry name" value="Glucose Permease (Domain IIA)"/>
    <property type="match status" value="1"/>
</dbReference>
<evidence type="ECO:0000259" key="2">
    <source>
        <dbReference type="Pfam" id="PF01551"/>
    </source>
</evidence>
<accession>A0ABR8PB65</accession>
<dbReference type="RefSeq" id="WP_191683922.1">
    <property type="nucleotide sequence ID" value="NZ_JACSQW010000004.1"/>
</dbReference>
<dbReference type="InterPro" id="IPR050570">
    <property type="entry name" value="Cell_wall_metabolism_enzyme"/>
</dbReference>
<reference evidence="5 6" key="1">
    <citation type="submission" date="2020-08" db="EMBL/GenBank/DDBJ databases">
        <title>A Genomic Blueprint of the Chicken Gut Microbiome.</title>
        <authorList>
            <person name="Gilroy R."/>
            <person name="Ravi A."/>
            <person name="Getino M."/>
            <person name="Pursley I."/>
            <person name="Horton D.L."/>
            <person name="Alikhan N.-F."/>
            <person name="Baker D."/>
            <person name="Gharbi K."/>
            <person name="Hall N."/>
            <person name="Watson M."/>
            <person name="Adriaenssens E.M."/>
            <person name="Foster-Nyarko E."/>
            <person name="Jarju S."/>
            <person name="Secka A."/>
            <person name="Antonio M."/>
            <person name="Oren A."/>
            <person name="Chaudhuri R."/>
            <person name="La Ragione R.M."/>
            <person name="Hildebrand F."/>
            <person name="Pallen M.J."/>
        </authorList>
    </citation>
    <scope>NUCLEOTIDE SEQUENCE [LARGE SCALE GENOMIC DNA]</scope>
    <source>
        <strain evidence="5 6">Sa3CUN2</strain>
    </source>
</reference>
<dbReference type="EMBL" id="JACSQW010000004">
    <property type="protein sequence ID" value="MBD7894546.1"/>
    <property type="molecule type" value="Genomic_DNA"/>
</dbReference>
<protein>
    <submittedName>
        <fullName evidence="5">Phage tail protein</fullName>
    </submittedName>
</protein>
<dbReference type="SUPFAM" id="SSF51261">
    <property type="entry name" value="Duplicated hybrid motif"/>
    <property type="match status" value="1"/>
</dbReference>
<dbReference type="Pfam" id="PF01551">
    <property type="entry name" value="Peptidase_M23"/>
    <property type="match status" value="1"/>
</dbReference>
<organism evidence="5 6">
    <name type="scientific">Limosilactobacillus avistercoris</name>
    <dbReference type="NCBI Taxonomy" id="2762243"/>
    <lineage>
        <taxon>Bacteria</taxon>
        <taxon>Bacillati</taxon>
        <taxon>Bacillota</taxon>
        <taxon>Bacilli</taxon>
        <taxon>Lactobacillales</taxon>
        <taxon>Lactobacillaceae</taxon>
        <taxon>Limosilactobacillus</taxon>
    </lineage>
</organism>
<proteinExistence type="predicted"/>
<evidence type="ECO:0000259" key="4">
    <source>
        <dbReference type="Pfam" id="PF18994"/>
    </source>
</evidence>
<dbReference type="Gene3D" id="3.55.50.40">
    <property type="match status" value="1"/>
</dbReference>
<evidence type="ECO:0000259" key="3">
    <source>
        <dbReference type="Pfam" id="PF06605"/>
    </source>
</evidence>
<evidence type="ECO:0000313" key="5">
    <source>
        <dbReference type="EMBL" id="MBD7894546.1"/>
    </source>
</evidence>
<feature type="domain" description="M23ase beta-sheet core" evidence="2">
    <location>
        <begin position="474"/>
        <end position="563"/>
    </location>
</feature>
<sequence length="780" mass="87014">MKLLEITNNLNNQTDTMAEPFDWNDLFNSFQVNFQINSAYEISFTATYTEQYKYAFNMLKMKRYLWYKDQYYVIQQLEEGLDDNGLPTMHVTANAMLIDLMKNVRLDKKQPTEGNPDVSGNDSSDSSDDKSDQQQPAEVIKKTDEQQTYTLQNRLDQFFNGNDQGIKYELHGDFPQAAVDCTGSLYEWLGQNLVTFGAYYIPNNFVLEIYDLPSLKRPTDQVFYYMNNTTNVNIQMDGNDMVNECDVYGGKMEKDINGGAGGGGNLDSAVGFAKSPINASFGVNKGQMCQDFANRDVRVRAWGVDVNKLYDTVKSAGVSPEWFFAYDLQEGNPTSFSWLNHFGNHLSDPYADAQRVCNWIKQWAFSDGFTPASGYGAYASPQLTAQWNQEFGKGTIGRLYLQGTAAAVMELANENMGRYGKPLQGCVNQIKAWGGHTVSSGGGGGWGWPFPCGEGTFSQAQKFGYDGGYRTNSFHDGLDFGSIDHPGSEVHAIHGGKCTISRAWGSGGINWYCVITDSTGLNVEYQEAFGSASDIYVNVGDNVQTGQVIGRRTTNHLHVGITRHSFPEAFHHAFSNDGTWLDPQAMIKSGGANIPSNSSDNSQSVSETYYALYFHYRDEDSIKKYGLHRGSQIVMDSIYDMNALKNYTENTVKHDPPTTLSNNVVDVGNMDIHLGNTGRLVVPENSMNTEVTLMGYHFNPFNPNADSELTWNNNGLTMKDAIFAMYQDINQINKNVDQLDYYGAIGGRNENHFDNLLFSKNQVDDMVKISRSEGKGNGDK</sequence>
<dbReference type="InterPro" id="IPR016047">
    <property type="entry name" value="M23ase_b-sheet_dom"/>
</dbReference>
<dbReference type="PANTHER" id="PTHR21666">
    <property type="entry name" value="PEPTIDASE-RELATED"/>
    <property type="match status" value="1"/>
</dbReference>
<feature type="domain" description="Prophage endopeptidase tail N-terminal" evidence="4">
    <location>
        <begin position="12"/>
        <end position="94"/>
    </location>
</feature>
<feature type="domain" description="Tail spike" evidence="3">
    <location>
        <begin position="140"/>
        <end position="723"/>
    </location>
</feature>
<evidence type="ECO:0000313" key="6">
    <source>
        <dbReference type="Proteomes" id="UP000616837"/>
    </source>
</evidence>
<name>A0ABR8PB65_9LACO</name>
<dbReference type="CDD" id="cd12797">
    <property type="entry name" value="M23_peptidase"/>
    <property type="match status" value="1"/>
</dbReference>
<dbReference type="Proteomes" id="UP000616837">
    <property type="component" value="Unassembled WGS sequence"/>
</dbReference>
<dbReference type="InterPro" id="IPR011055">
    <property type="entry name" value="Dup_hybrid_motif"/>
</dbReference>
<comment type="caution">
    <text evidence="5">The sequence shown here is derived from an EMBL/GenBank/DDBJ whole genome shotgun (WGS) entry which is preliminary data.</text>
</comment>
<feature type="region of interest" description="Disordered" evidence="1">
    <location>
        <begin position="108"/>
        <end position="145"/>
    </location>
</feature>
<dbReference type="InterPro" id="IPR010572">
    <property type="entry name" value="Tail_dom"/>
</dbReference>
<evidence type="ECO:0000256" key="1">
    <source>
        <dbReference type="SAM" id="MobiDB-lite"/>
    </source>
</evidence>
<dbReference type="Pfam" id="PF18994">
    <property type="entry name" value="Prophage_tailD1"/>
    <property type="match status" value="1"/>
</dbReference>
<dbReference type="InterPro" id="IPR044051">
    <property type="entry name" value="Prophage_tail_N"/>
</dbReference>
<dbReference type="PANTHER" id="PTHR21666:SF270">
    <property type="entry name" value="MUREIN HYDROLASE ACTIVATOR ENVC"/>
    <property type="match status" value="1"/>
</dbReference>
<keyword evidence="6" id="KW-1185">Reference proteome</keyword>
<dbReference type="Pfam" id="PF06605">
    <property type="entry name" value="Prophage_tail"/>
    <property type="match status" value="1"/>
</dbReference>
<dbReference type="Gene3D" id="6.20.110.10">
    <property type="match status" value="1"/>
</dbReference>